<evidence type="ECO:0000313" key="3">
    <source>
        <dbReference type="Proteomes" id="UP001451303"/>
    </source>
</evidence>
<feature type="region of interest" description="Disordered" evidence="1">
    <location>
        <begin position="97"/>
        <end position="141"/>
    </location>
</feature>
<dbReference type="Proteomes" id="UP001451303">
    <property type="component" value="Unassembled WGS sequence"/>
</dbReference>
<name>A0ABR3DEW0_NEUIN</name>
<accession>A0ABR3DEW0</accession>
<reference evidence="2 3" key="1">
    <citation type="submission" date="2023-09" db="EMBL/GenBank/DDBJ databases">
        <title>Multi-omics analysis of a traditional fermented food reveals byproduct-associated fungal strains for waste-to-food upcycling.</title>
        <authorList>
            <consortium name="Lawrence Berkeley National Laboratory"/>
            <person name="Rekdal V.M."/>
            <person name="Villalobos-Escobedo J.M."/>
            <person name="Rodriguez-Valeron N."/>
            <person name="Garcia M.O."/>
            <person name="Vasquez D.P."/>
            <person name="Damayanti I."/>
            <person name="Sorensen P.M."/>
            <person name="Baidoo E.E."/>
            <person name="De Carvalho A.C."/>
            <person name="Riley R."/>
            <person name="Lipzen A."/>
            <person name="He G."/>
            <person name="Yan M."/>
            <person name="Haridas S."/>
            <person name="Daum C."/>
            <person name="Yoshinaga Y."/>
            <person name="Ng V."/>
            <person name="Grigoriev I.V."/>
            <person name="Munk R."/>
            <person name="Nuraida L."/>
            <person name="Wijaya C.H."/>
            <person name="Morales P.-C."/>
            <person name="Keasling J.D."/>
        </authorList>
    </citation>
    <scope>NUCLEOTIDE SEQUENCE [LARGE SCALE GENOMIC DNA]</scope>
    <source>
        <strain evidence="2 3">FGSC 2613</strain>
    </source>
</reference>
<comment type="caution">
    <text evidence="2">The sequence shown here is derived from an EMBL/GenBank/DDBJ whole genome shotgun (WGS) entry which is preliminary data.</text>
</comment>
<keyword evidence="3" id="KW-1185">Reference proteome</keyword>
<protein>
    <submittedName>
        <fullName evidence="2">Uncharacterized protein</fullName>
    </submittedName>
</protein>
<organism evidence="2 3">
    <name type="scientific">Neurospora intermedia</name>
    <dbReference type="NCBI Taxonomy" id="5142"/>
    <lineage>
        <taxon>Eukaryota</taxon>
        <taxon>Fungi</taxon>
        <taxon>Dikarya</taxon>
        <taxon>Ascomycota</taxon>
        <taxon>Pezizomycotina</taxon>
        <taxon>Sordariomycetes</taxon>
        <taxon>Sordariomycetidae</taxon>
        <taxon>Sordariales</taxon>
        <taxon>Sordariaceae</taxon>
        <taxon>Neurospora</taxon>
    </lineage>
</organism>
<sequence length="141" mass="15127">MCRHIVFSGICPHCTEHFVWEDLSQELSCLEAKNTGVFGQCAFGVQIEEHEFDQECEPCAAENERDEGYGGAAEGIDYELVVPPLLGPGGQLIIPDPTMKHLLAGKKHADTGGQQQEQQEGGGGGGSSGKSKNKSKKQRVA</sequence>
<feature type="compositionally biased region" description="Basic residues" evidence="1">
    <location>
        <begin position="131"/>
        <end position="141"/>
    </location>
</feature>
<evidence type="ECO:0000313" key="2">
    <source>
        <dbReference type="EMBL" id="KAL0471204.1"/>
    </source>
</evidence>
<gene>
    <name evidence="2" type="ORF">QR685DRAFT_278061</name>
</gene>
<proteinExistence type="predicted"/>
<dbReference type="EMBL" id="JAVLET010000004">
    <property type="protein sequence ID" value="KAL0471204.1"/>
    <property type="molecule type" value="Genomic_DNA"/>
</dbReference>
<evidence type="ECO:0000256" key="1">
    <source>
        <dbReference type="SAM" id="MobiDB-lite"/>
    </source>
</evidence>